<reference evidence="2 3" key="1">
    <citation type="submission" date="2024-04" db="EMBL/GenBank/DDBJ databases">
        <title>Phyllosticta paracitricarpa is synonymous to the EU quarantine fungus P. citricarpa based on phylogenomic analyses.</title>
        <authorList>
            <consortium name="Lawrence Berkeley National Laboratory"/>
            <person name="Van Ingen-Buijs V.A."/>
            <person name="Van Westerhoven A.C."/>
            <person name="Haridas S."/>
            <person name="Skiadas P."/>
            <person name="Martin F."/>
            <person name="Groenewald J.Z."/>
            <person name="Crous P.W."/>
            <person name="Seidl M.F."/>
        </authorList>
    </citation>
    <scope>NUCLEOTIDE SEQUENCE [LARGE SCALE GENOMIC DNA]</scope>
    <source>
        <strain evidence="2 3">CBS 123371</strain>
    </source>
</reference>
<accession>A0ABR1L2Y6</accession>
<proteinExistence type="predicted"/>
<protein>
    <submittedName>
        <fullName evidence="2">TOM core complex subunit Tom6</fullName>
    </submittedName>
</protein>
<keyword evidence="1" id="KW-0472">Membrane</keyword>
<dbReference type="Proteomes" id="UP001363622">
    <property type="component" value="Unassembled WGS sequence"/>
</dbReference>
<organism evidence="2 3">
    <name type="scientific">Phyllosticta citriasiana</name>
    <dbReference type="NCBI Taxonomy" id="595635"/>
    <lineage>
        <taxon>Eukaryota</taxon>
        <taxon>Fungi</taxon>
        <taxon>Dikarya</taxon>
        <taxon>Ascomycota</taxon>
        <taxon>Pezizomycotina</taxon>
        <taxon>Dothideomycetes</taxon>
        <taxon>Dothideomycetes incertae sedis</taxon>
        <taxon>Botryosphaeriales</taxon>
        <taxon>Phyllostictaceae</taxon>
        <taxon>Phyllosticta</taxon>
    </lineage>
</organism>
<keyword evidence="1" id="KW-1133">Transmembrane helix</keyword>
<evidence type="ECO:0000313" key="2">
    <source>
        <dbReference type="EMBL" id="KAK7524622.1"/>
    </source>
</evidence>
<evidence type="ECO:0000256" key="1">
    <source>
        <dbReference type="SAM" id="Phobius"/>
    </source>
</evidence>
<keyword evidence="3" id="KW-1185">Reference proteome</keyword>
<gene>
    <name evidence="2" type="ORF">IWZ03DRAFT_411380</name>
</gene>
<feature type="transmembrane region" description="Helical" evidence="1">
    <location>
        <begin position="32"/>
        <end position="51"/>
    </location>
</feature>
<evidence type="ECO:0000313" key="3">
    <source>
        <dbReference type="Proteomes" id="UP001363622"/>
    </source>
</evidence>
<keyword evidence="1" id="KW-0812">Transmembrane</keyword>
<name>A0ABR1L2Y6_9PEZI</name>
<dbReference type="InterPro" id="IPR020266">
    <property type="entry name" value="Tom6"/>
</dbReference>
<sequence>MPVKRAVYAGSKKEQGYFGSAWSTVTSSDNRTMVTALGMFAAGVVFFNSSWSDIMMPL</sequence>
<dbReference type="Pfam" id="PF17112">
    <property type="entry name" value="Tom6"/>
    <property type="match status" value="1"/>
</dbReference>
<comment type="caution">
    <text evidence="2">The sequence shown here is derived from an EMBL/GenBank/DDBJ whole genome shotgun (WGS) entry which is preliminary data.</text>
</comment>
<dbReference type="EMBL" id="JBBPHU010000001">
    <property type="protein sequence ID" value="KAK7524622.1"/>
    <property type="molecule type" value="Genomic_DNA"/>
</dbReference>